<dbReference type="RefSeq" id="WP_184864230.1">
    <property type="nucleotide sequence ID" value="NZ_BAAAWY010000022.1"/>
</dbReference>
<organism evidence="2 3">
    <name type="scientific">Kutzneria kofuensis</name>
    <dbReference type="NCBI Taxonomy" id="103725"/>
    <lineage>
        <taxon>Bacteria</taxon>
        <taxon>Bacillati</taxon>
        <taxon>Actinomycetota</taxon>
        <taxon>Actinomycetes</taxon>
        <taxon>Pseudonocardiales</taxon>
        <taxon>Pseudonocardiaceae</taxon>
        <taxon>Kutzneria</taxon>
    </lineage>
</organism>
<evidence type="ECO:0000256" key="1">
    <source>
        <dbReference type="SAM" id="Phobius"/>
    </source>
</evidence>
<comment type="caution">
    <text evidence="2">The sequence shown here is derived from an EMBL/GenBank/DDBJ whole genome shotgun (WGS) entry which is preliminary data.</text>
</comment>
<feature type="transmembrane region" description="Helical" evidence="1">
    <location>
        <begin position="89"/>
        <end position="114"/>
    </location>
</feature>
<dbReference type="AlphaFoldDB" id="A0A7W9KI92"/>
<sequence length="170" mass="18272">MTPPRAVDVARWLWVAGALLSAVRSFLVLADRQGLRDQVRQVDPSLTMQQIEAAVNGEIILGVLFSAAVVALYVLVANKMRAGRAWARVLLTFFGVIFVVLGGLGLIGLADGLATAQGLSVDPVEVALSAVGLVVDVAALVAMWLRPSNDYFRASSVRFAMPPRQEQFPR</sequence>
<protein>
    <submittedName>
        <fullName evidence="2">Uncharacterized protein</fullName>
    </submittedName>
</protein>
<evidence type="ECO:0000313" key="3">
    <source>
        <dbReference type="Proteomes" id="UP000585638"/>
    </source>
</evidence>
<keyword evidence="1" id="KW-0812">Transmembrane</keyword>
<feature type="transmembrane region" description="Helical" evidence="1">
    <location>
        <begin position="54"/>
        <end position="77"/>
    </location>
</feature>
<keyword evidence="1" id="KW-0472">Membrane</keyword>
<reference evidence="2 3" key="1">
    <citation type="submission" date="2020-08" db="EMBL/GenBank/DDBJ databases">
        <title>Sequencing the genomes of 1000 actinobacteria strains.</title>
        <authorList>
            <person name="Klenk H.-P."/>
        </authorList>
    </citation>
    <scope>NUCLEOTIDE SEQUENCE [LARGE SCALE GENOMIC DNA]</scope>
    <source>
        <strain evidence="2 3">DSM 43851</strain>
    </source>
</reference>
<gene>
    <name evidence="2" type="ORF">BJ998_004298</name>
</gene>
<proteinExistence type="predicted"/>
<dbReference type="EMBL" id="JACHIR010000001">
    <property type="protein sequence ID" value="MBB5893102.1"/>
    <property type="molecule type" value="Genomic_DNA"/>
</dbReference>
<evidence type="ECO:0000313" key="2">
    <source>
        <dbReference type="EMBL" id="MBB5893102.1"/>
    </source>
</evidence>
<dbReference type="Proteomes" id="UP000585638">
    <property type="component" value="Unassembled WGS sequence"/>
</dbReference>
<feature type="transmembrane region" description="Helical" evidence="1">
    <location>
        <begin position="126"/>
        <end position="145"/>
    </location>
</feature>
<keyword evidence="1" id="KW-1133">Transmembrane helix</keyword>
<name>A0A7W9KI92_9PSEU</name>
<keyword evidence="3" id="KW-1185">Reference proteome</keyword>
<accession>A0A7W9KI92</accession>